<evidence type="ECO:0000313" key="4">
    <source>
        <dbReference type="EMBL" id="QDY69104.1"/>
    </source>
</evidence>
<feature type="domain" description="Transglycosylase SLT" evidence="3">
    <location>
        <begin position="95"/>
        <end position="197"/>
    </location>
</feature>
<name>A0A5B8IU12_9RHOB</name>
<dbReference type="EMBL" id="CP042261">
    <property type="protein sequence ID" value="QDY69104.1"/>
    <property type="molecule type" value="Genomic_DNA"/>
</dbReference>
<dbReference type="CDD" id="cd00254">
    <property type="entry name" value="LT-like"/>
    <property type="match status" value="1"/>
</dbReference>
<dbReference type="KEGG" id="lit:FPZ52_05290"/>
<dbReference type="Proteomes" id="UP000318483">
    <property type="component" value="Chromosome"/>
</dbReference>
<protein>
    <submittedName>
        <fullName evidence="4">Lytic transglycosylase domain-containing protein</fullName>
    </submittedName>
</protein>
<organism evidence="4 5">
    <name type="scientific">Qingshengfaniella alkalisoli</name>
    <dbReference type="NCBI Taxonomy" id="2599296"/>
    <lineage>
        <taxon>Bacteria</taxon>
        <taxon>Pseudomonadati</taxon>
        <taxon>Pseudomonadota</taxon>
        <taxon>Alphaproteobacteria</taxon>
        <taxon>Rhodobacterales</taxon>
        <taxon>Paracoccaceae</taxon>
        <taxon>Qingshengfaniella</taxon>
    </lineage>
</organism>
<proteinExistence type="inferred from homology"/>
<dbReference type="PANTHER" id="PTHR37423">
    <property type="entry name" value="SOLUBLE LYTIC MUREIN TRANSGLYCOSYLASE-RELATED"/>
    <property type="match status" value="1"/>
</dbReference>
<dbReference type="AlphaFoldDB" id="A0A5B8IU12"/>
<dbReference type="SUPFAM" id="SSF53955">
    <property type="entry name" value="Lysozyme-like"/>
    <property type="match status" value="1"/>
</dbReference>
<dbReference type="InterPro" id="IPR023346">
    <property type="entry name" value="Lysozyme-like_dom_sf"/>
</dbReference>
<dbReference type="PANTHER" id="PTHR37423:SF2">
    <property type="entry name" value="MEMBRANE-BOUND LYTIC MUREIN TRANSGLYCOSYLASE C"/>
    <property type="match status" value="1"/>
</dbReference>
<comment type="similarity">
    <text evidence="2">Belongs to the virb1 family.</text>
</comment>
<evidence type="ECO:0000313" key="5">
    <source>
        <dbReference type="Proteomes" id="UP000318483"/>
    </source>
</evidence>
<dbReference type="Pfam" id="PF01464">
    <property type="entry name" value="SLT"/>
    <property type="match status" value="1"/>
</dbReference>
<accession>A0A5B8IU12</accession>
<keyword evidence="5" id="KW-1185">Reference proteome</keyword>
<evidence type="ECO:0000259" key="3">
    <source>
        <dbReference type="Pfam" id="PF01464"/>
    </source>
</evidence>
<sequence length="209" mass="23058">MVQANWNGDISVRQAVTFLTAVAGLCISTGVAAQQATVSSKARTTLFKSQTDFLDSRGAVQYEHSERLRPKSELLGEVNLGALPMVEYRGTYLPMAQQAARKHGIPEQIFVRLVQTESNWNPKAVSHKGAIGLAQLMPQTARLLGVNAHDPQQNLDGGAKYLRRQYDKFRSWRLALAAYNAGPKAVEQYRGVPPYTETKNYVLRILGSG</sequence>
<comment type="similarity">
    <text evidence="1">Belongs to the transglycosylase Slt family.</text>
</comment>
<evidence type="ECO:0000256" key="2">
    <source>
        <dbReference type="ARBA" id="ARBA00009387"/>
    </source>
</evidence>
<evidence type="ECO:0000256" key="1">
    <source>
        <dbReference type="ARBA" id="ARBA00007734"/>
    </source>
</evidence>
<reference evidence="4 5" key="1">
    <citation type="submission" date="2019-07" db="EMBL/GenBank/DDBJ databases">
        <title>Litoreibacter alkalisoli sp. nov., isolated from saline-alkaline soil.</title>
        <authorList>
            <person name="Wang S."/>
            <person name="Xu L."/>
            <person name="Xing Y.-T."/>
            <person name="Sun J.-Q."/>
        </authorList>
    </citation>
    <scope>NUCLEOTIDE SEQUENCE [LARGE SCALE GENOMIC DNA]</scope>
    <source>
        <strain evidence="4 5">LN3S51</strain>
    </source>
</reference>
<gene>
    <name evidence="4" type="ORF">FPZ52_05290</name>
</gene>
<dbReference type="InterPro" id="IPR008258">
    <property type="entry name" value="Transglycosylase_SLT_dom_1"/>
</dbReference>
<dbReference type="OrthoDB" id="9815002at2"/>
<dbReference type="Gene3D" id="1.10.530.10">
    <property type="match status" value="1"/>
</dbReference>